<protein>
    <recommendedName>
        <fullName evidence="3">F-box domain-containing protein</fullName>
    </recommendedName>
</protein>
<evidence type="ECO:0000313" key="2">
    <source>
        <dbReference type="Proteomes" id="UP000290289"/>
    </source>
</evidence>
<dbReference type="EMBL" id="RDQH01000339">
    <property type="protein sequence ID" value="RXH78186.1"/>
    <property type="molecule type" value="Genomic_DNA"/>
</dbReference>
<name>A0A498I3S2_MALDO</name>
<reference evidence="1 2" key="1">
    <citation type="submission" date="2018-10" db="EMBL/GenBank/DDBJ databases">
        <title>A high-quality apple genome assembly.</title>
        <authorList>
            <person name="Hu J."/>
        </authorList>
    </citation>
    <scope>NUCLEOTIDE SEQUENCE [LARGE SCALE GENOMIC DNA]</scope>
    <source>
        <strain evidence="2">cv. HFTH1</strain>
        <tissue evidence="1">Young leaf</tissue>
    </source>
</reference>
<evidence type="ECO:0000313" key="1">
    <source>
        <dbReference type="EMBL" id="RXH78186.1"/>
    </source>
</evidence>
<dbReference type="AlphaFoldDB" id="A0A498I3S2"/>
<dbReference type="Proteomes" id="UP000290289">
    <property type="component" value="Chromosome 13"/>
</dbReference>
<accession>A0A498I3S2</accession>
<organism evidence="1 2">
    <name type="scientific">Malus domestica</name>
    <name type="common">Apple</name>
    <name type="synonym">Pyrus malus</name>
    <dbReference type="NCBI Taxonomy" id="3750"/>
    <lineage>
        <taxon>Eukaryota</taxon>
        <taxon>Viridiplantae</taxon>
        <taxon>Streptophyta</taxon>
        <taxon>Embryophyta</taxon>
        <taxon>Tracheophyta</taxon>
        <taxon>Spermatophyta</taxon>
        <taxon>Magnoliopsida</taxon>
        <taxon>eudicotyledons</taxon>
        <taxon>Gunneridae</taxon>
        <taxon>Pentapetalae</taxon>
        <taxon>rosids</taxon>
        <taxon>fabids</taxon>
        <taxon>Rosales</taxon>
        <taxon>Rosaceae</taxon>
        <taxon>Amygdaloideae</taxon>
        <taxon>Maleae</taxon>
        <taxon>Malus</taxon>
    </lineage>
</organism>
<comment type="caution">
    <text evidence="1">The sequence shown here is derived from an EMBL/GenBank/DDBJ whole genome shotgun (WGS) entry which is preliminary data.</text>
</comment>
<evidence type="ECO:0008006" key="3">
    <source>
        <dbReference type="Google" id="ProtNLM"/>
    </source>
</evidence>
<keyword evidence="2" id="KW-1185">Reference proteome</keyword>
<proteinExistence type="predicted"/>
<gene>
    <name evidence="1" type="ORF">DVH24_001704</name>
</gene>
<sequence>MERVTTSDCHAKVRKRNDDIIVRANSTVLRSWNEMPHDTLVSILERVPWFHYGFSVCYLCQSWLMAFLDVVTPNNAMDLRFMDLVVEFDSPRRLFDFLRIVFKWRSHWYWKKLYLPKAILSQQLLTWIAERAPLLEYLNVLKEFRYSTEGPPDLCIIGVIPYCKNLKAIHLGRICLERISQYIANS</sequence>